<protein>
    <submittedName>
        <fullName evidence="1">Uncharacterized protein</fullName>
    </submittedName>
</protein>
<organism evidence="1">
    <name type="scientific">Arundo donax</name>
    <name type="common">Giant reed</name>
    <name type="synonym">Donax arundinaceus</name>
    <dbReference type="NCBI Taxonomy" id="35708"/>
    <lineage>
        <taxon>Eukaryota</taxon>
        <taxon>Viridiplantae</taxon>
        <taxon>Streptophyta</taxon>
        <taxon>Embryophyta</taxon>
        <taxon>Tracheophyta</taxon>
        <taxon>Spermatophyta</taxon>
        <taxon>Magnoliopsida</taxon>
        <taxon>Liliopsida</taxon>
        <taxon>Poales</taxon>
        <taxon>Poaceae</taxon>
        <taxon>PACMAD clade</taxon>
        <taxon>Arundinoideae</taxon>
        <taxon>Arundineae</taxon>
        <taxon>Arundo</taxon>
    </lineage>
</organism>
<reference evidence="1" key="1">
    <citation type="submission" date="2014-09" db="EMBL/GenBank/DDBJ databases">
        <authorList>
            <person name="Magalhaes I.L.F."/>
            <person name="Oliveira U."/>
            <person name="Santos F.R."/>
            <person name="Vidigal T.H.D.A."/>
            <person name="Brescovit A.D."/>
            <person name="Santos A.J."/>
        </authorList>
    </citation>
    <scope>NUCLEOTIDE SEQUENCE</scope>
    <source>
        <tissue evidence="1">Shoot tissue taken approximately 20 cm above the soil surface</tissue>
    </source>
</reference>
<accession>A0A0A9GI07</accession>
<name>A0A0A9GI07_ARUDO</name>
<sequence>MLLASIWTFLTTERQRPYVTRHILIFSGVHKNCKDWCENTVIMLIFMFLS</sequence>
<proteinExistence type="predicted"/>
<dbReference type="EMBL" id="GBRH01175760">
    <property type="protein sequence ID" value="JAE22136.1"/>
    <property type="molecule type" value="Transcribed_RNA"/>
</dbReference>
<evidence type="ECO:0000313" key="1">
    <source>
        <dbReference type="EMBL" id="JAE22136.1"/>
    </source>
</evidence>
<reference evidence="1" key="2">
    <citation type="journal article" date="2015" name="Data Brief">
        <title>Shoot transcriptome of the giant reed, Arundo donax.</title>
        <authorList>
            <person name="Barrero R.A."/>
            <person name="Guerrero F.D."/>
            <person name="Moolhuijzen P."/>
            <person name="Goolsby J.A."/>
            <person name="Tidwell J."/>
            <person name="Bellgard S.E."/>
            <person name="Bellgard M.I."/>
        </authorList>
    </citation>
    <scope>NUCLEOTIDE SEQUENCE</scope>
    <source>
        <tissue evidence="1">Shoot tissue taken approximately 20 cm above the soil surface</tissue>
    </source>
</reference>
<dbReference type="AlphaFoldDB" id="A0A0A9GI07"/>